<dbReference type="InterPro" id="IPR020472">
    <property type="entry name" value="WD40_PAC1"/>
</dbReference>
<dbReference type="STRING" id="1263082.A0A068RQT1"/>
<dbReference type="PROSITE" id="PS50181">
    <property type="entry name" value="FBOX"/>
    <property type="match status" value="1"/>
</dbReference>
<evidence type="ECO:0000256" key="3">
    <source>
        <dbReference type="PROSITE-ProRule" id="PRU00221"/>
    </source>
</evidence>
<protein>
    <submittedName>
        <fullName evidence="6">Wd40 repeat-like protein</fullName>
    </submittedName>
</protein>
<dbReference type="InterPro" id="IPR019775">
    <property type="entry name" value="WD40_repeat_CS"/>
</dbReference>
<dbReference type="Gene3D" id="1.20.1280.50">
    <property type="match status" value="1"/>
</dbReference>
<dbReference type="OrthoDB" id="19711at2759"/>
<keyword evidence="7" id="KW-1185">Reference proteome</keyword>
<dbReference type="PROSITE" id="PS00678">
    <property type="entry name" value="WD_REPEATS_1"/>
    <property type="match status" value="4"/>
</dbReference>
<evidence type="ECO:0000313" key="6">
    <source>
        <dbReference type="EMBL" id="CDH52508.1"/>
    </source>
</evidence>
<dbReference type="EMBL" id="CBTN010000013">
    <property type="protein sequence ID" value="CDH52508.1"/>
    <property type="molecule type" value="Genomic_DNA"/>
</dbReference>
<evidence type="ECO:0000256" key="1">
    <source>
        <dbReference type="ARBA" id="ARBA00022574"/>
    </source>
</evidence>
<dbReference type="PROSITE" id="PS50294">
    <property type="entry name" value="WD_REPEATS_REGION"/>
    <property type="match status" value="6"/>
</dbReference>
<evidence type="ECO:0000259" key="5">
    <source>
        <dbReference type="PROSITE" id="PS50181"/>
    </source>
</evidence>
<dbReference type="Pfam" id="PF00646">
    <property type="entry name" value="F-box"/>
    <property type="match status" value="1"/>
</dbReference>
<gene>
    <name evidence="6" type="ORF">LCOR_03972.1</name>
</gene>
<feature type="region of interest" description="Disordered" evidence="4">
    <location>
        <begin position="1"/>
        <end position="20"/>
    </location>
</feature>
<dbReference type="SUPFAM" id="SSF81383">
    <property type="entry name" value="F-box domain"/>
    <property type="match status" value="1"/>
</dbReference>
<dbReference type="InterPro" id="IPR053299">
    <property type="entry name" value="ASTRA_WD_repeat"/>
</dbReference>
<feature type="repeat" description="WD" evidence="3">
    <location>
        <begin position="250"/>
        <end position="289"/>
    </location>
</feature>
<evidence type="ECO:0000256" key="4">
    <source>
        <dbReference type="SAM" id="MobiDB-lite"/>
    </source>
</evidence>
<dbReference type="InterPro" id="IPR036047">
    <property type="entry name" value="F-box-like_dom_sf"/>
</dbReference>
<feature type="repeat" description="WD" evidence="3">
    <location>
        <begin position="290"/>
        <end position="329"/>
    </location>
</feature>
<accession>A0A068RQT1</accession>
<name>A0A068RQT1_9FUNG</name>
<dbReference type="VEuPathDB" id="FungiDB:LCOR_03972.1"/>
<keyword evidence="1 3" id="KW-0853">WD repeat</keyword>
<comment type="caution">
    <text evidence="6">The sequence shown here is derived from an EMBL/GenBank/DDBJ whole genome shotgun (WGS) entry which is preliminary data.</text>
</comment>
<proteinExistence type="predicted"/>
<organism evidence="6 7">
    <name type="scientific">Lichtheimia corymbifera JMRC:FSU:9682</name>
    <dbReference type="NCBI Taxonomy" id="1263082"/>
    <lineage>
        <taxon>Eukaryota</taxon>
        <taxon>Fungi</taxon>
        <taxon>Fungi incertae sedis</taxon>
        <taxon>Mucoromycota</taxon>
        <taxon>Mucoromycotina</taxon>
        <taxon>Mucoromycetes</taxon>
        <taxon>Mucorales</taxon>
        <taxon>Lichtheimiaceae</taxon>
        <taxon>Lichtheimia</taxon>
    </lineage>
</organism>
<evidence type="ECO:0000313" key="7">
    <source>
        <dbReference type="Proteomes" id="UP000027586"/>
    </source>
</evidence>
<sequence length="492" mass="56127">MSFRNRPPSSMPQRRSMKGKIGGYLKRTTMASLATLAEQFGNMRPYIRASARSSTSREATFPIPKESSTTNDISSLSCTTITPIDEGFHQTQQKVVSMDSWILNDTTKTKIDLLSRMPIEILRSIIQCCDYKTVLTLSLVSWRWYHLSVDNAIWRQLYLGHPEWIPQQQITTSSSSPWKRHDPSVDYRYAYNQRFQLERRWATGDKRMLTILGHADSIYCVQFDAQKIVTGSRDHTIKCWDMQGRCVRTLVGHTASVLCLQYDTHCMVSGSSDHSVLVWDMHTFRPIQRLLGHTSGVLDVALDDSIIASCSKDTTIRLWSRQDGRHLRTLLGHRGPVNAIQFRESRLVSASGDAVIKLWDMNTGQCLRDFVGHTRGLACIRFDGKRIVSGSNDFKIKVWDAETGLCLQTLTGHTGLVRALHFDQDRVVSGSYDQSIRVWDINTGALLHHFEDCHSSWVFDVTFDKTKIISTSQDQKILIMDFAYNLDTRHII</sequence>
<feature type="domain" description="F-box" evidence="5">
    <location>
        <begin position="111"/>
        <end position="157"/>
    </location>
</feature>
<evidence type="ECO:0000256" key="2">
    <source>
        <dbReference type="ARBA" id="ARBA00022737"/>
    </source>
</evidence>
<dbReference type="SMART" id="SM00320">
    <property type="entry name" value="WD40"/>
    <property type="match status" value="7"/>
</dbReference>
<dbReference type="AlphaFoldDB" id="A0A068RQT1"/>
<dbReference type="PROSITE" id="PS50082">
    <property type="entry name" value="WD_REPEATS_2"/>
    <property type="match status" value="6"/>
</dbReference>
<dbReference type="Proteomes" id="UP000027586">
    <property type="component" value="Unassembled WGS sequence"/>
</dbReference>
<dbReference type="InterPro" id="IPR001810">
    <property type="entry name" value="F-box_dom"/>
</dbReference>
<dbReference type="SMART" id="SM00256">
    <property type="entry name" value="FBOX"/>
    <property type="match status" value="1"/>
</dbReference>
<dbReference type="PANTHER" id="PTHR44156">
    <property type="entry name" value="SUPERNUMERARY LIMBS, ISOFORM B-RELATED"/>
    <property type="match status" value="1"/>
</dbReference>
<feature type="repeat" description="WD" evidence="3">
    <location>
        <begin position="330"/>
        <end position="369"/>
    </location>
</feature>
<dbReference type="Pfam" id="PF00400">
    <property type="entry name" value="WD40"/>
    <property type="match status" value="6"/>
</dbReference>
<reference evidence="6" key="1">
    <citation type="submission" date="2013-08" db="EMBL/GenBank/DDBJ databases">
        <title>Gene expansion shapes genome architecture in the human pathogen Lichtheimia corymbifera: an evolutionary genomics analysis in the ancient terrestrial Mucorales (Mucoromycotina).</title>
        <authorList>
            <person name="Schwartze V.U."/>
            <person name="Winter S."/>
            <person name="Shelest E."/>
            <person name="Marcet-Houben M."/>
            <person name="Horn F."/>
            <person name="Wehner S."/>
            <person name="Hoffmann K."/>
            <person name="Riege K."/>
            <person name="Sammeth M."/>
            <person name="Nowrousian M."/>
            <person name="Valiante V."/>
            <person name="Linde J."/>
            <person name="Jacobsen I.D."/>
            <person name="Marz M."/>
            <person name="Brakhage A.A."/>
            <person name="Gabaldon T."/>
            <person name="Bocker S."/>
            <person name="Voigt K."/>
        </authorList>
    </citation>
    <scope>NUCLEOTIDE SEQUENCE [LARGE SCALE GENOMIC DNA]</scope>
    <source>
        <strain evidence="6">FSU 9682</strain>
    </source>
</reference>
<dbReference type="CDD" id="cd00200">
    <property type="entry name" value="WD40"/>
    <property type="match status" value="1"/>
</dbReference>
<dbReference type="SUPFAM" id="SSF50978">
    <property type="entry name" value="WD40 repeat-like"/>
    <property type="match status" value="1"/>
</dbReference>
<feature type="repeat" description="WD" evidence="3">
    <location>
        <begin position="370"/>
        <end position="409"/>
    </location>
</feature>
<dbReference type="InterPro" id="IPR036322">
    <property type="entry name" value="WD40_repeat_dom_sf"/>
</dbReference>
<dbReference type="InterPro" id="IPR001680">
    <property type="entry name" value="WD40_rpt"/>
</dbReference>
<dbReference type="Gene3D" id="2.130.10.10">
    <property type="entry name" value="YVTN repeat-like/Quinoprotein amine dehydrogenase"/>
    <property type="match status" value="2"/>
</dbReference>
<feature type="repeat" description="WD" evidence="3">
    <location>
        <begin position="410"/>
        <end position="449"/>
    </location>
</feature>
<feature type="repeat" description="WD" evidence="3">
    <location>
        <begin position="211"/>
        <end position="243"/>
    </location>
</feature>
<keyword evidence="2" id="KW-0677">Repeat</keyword>
<dbReference type="InterPro" id="IPR015943">
    <property type="entry name" value="WD40/YVTN_repeat-like_dom_sf"/>
</dbReference>
<dbReference type="PRINTS" id="PR00320">
    <property type="entry name" value="GPROTEINBRPT"/>
</dbReference>